<evidence type="ECO:0000313" key="4">
    <source>
        <dbReference type="EMBL" id="SEN71922.1"/>
    </source>
</evidence>
<evidence type="ECO:0000259" key="3">
    <source>
        <dbReference type="PROSITE" id="PS51186"/>
    </source>
</evidence>
<reference evidence="4 5" key="1">
    <citation type="submission" date="2016-10" db="EMBL/GenBank/DDBJ databases">
        <authorList>
            <person name="de Groot N.N."/>
        </authorList>
    </citation>
    <scope>NUCLEOTIDE SEQUENCE [LARGE SCALE GENOMIC DNA]</scope>
    <source>
        <strain evidence="4 5">DSM 46701</strain>
    </source>
</reference>
<dbReference type="InterPro" id="IPR016181">
    <property type="entry name" value="Acyl_CoA_acyltransferase"/>
</dbReference>
<dbReference type="PANTHER" id="PTHR43072">
    <property type="entry name" value="N-ACETYLTRANSFERASE"/>
    <property type="match status" value="1"/>
</dbReference>
<dbReference type="Proteomes" id="UP000199695">
    <property type="component" value="Unassembled WGS sequence"/>
</dbReference>
<name>A0A1H8ITZ0_9BACL</name>
<dbReference type="STRING" id="1173111.SAMN05444955_11957"/>
<dbReference type="AlphaFoldDB" id="A0A1H8ITZ0"/>
<dbReference type="RefSeq" id="WP_089972588.1">
    <property type="nucleotide sequence ID" value="NZ_FOCQ01000019.1"/>
</dbReference>
<sequence>MVTVREAQLEDLPAILRIYNHAVLTSTATFDLEEQTLEQRKTWFSHYGGKYPLIVAEENGQVTGYCCLSPFRSKPAYEKTAEVSIYIDPDHFGKGIGTILMTEILKRAGELDYHVIIAGITGGNEASVRLHRKFGFQLAGIFKEVGFKFGEWQDVHFYQLILREPGQA</sequence>
<dbReference type="PANTHER" id="PTHR43072:SF23">
    <property type="entry name" value="UPF0039 PROTEIN C11D3.02C"/>
    <property type="match status" value="1"/>
</dbReference>
<dbReference type="EMBL" id="FOCQ01000019">
    <property type="protein sequence ID" value="SEN71922.1"/>
    <property type="molecule type" value="Genomic_DNA"/>
</dbReference>
<proteinExistence type="predicted"/>
<gene>
    <name evidence="4" type="ORF">SAMN05444955_11957</name>
</gene>
<keyword evidence="5" id="KW-1185">Reference proteome</keyword>
<dbReference type="Pfam" id="PF13420">
    <property type="entry name" value="Acetyltransf_4"/>
    <property type="match status" value="1"/>
</dbReference>
<dbReference type="GO" id="GO:0016747">
    <property type="term" value="F:acyltransferase activity, transferring groups other than amino-acyl groups"/>
    <property type="evidence" value="ECO:0007669"/>
    <property type="project" value="InterPro"/>
</dbReference>
<dbReference type="Gene3D" id="3.40.630.30">
    <property type="match status" value="1"/>
</dbReference>
<evidence type="ECO:0000256" key="2">
    <source>
        <dbReference type="ARBA" id="ARBA00023315"/>
    </source>
</evidence>
<accession>A0A1H8ITZ0</accession>
<dbReference type="InterPro" id="IPR000182">
    <property type="entry name" value="GNAT_dom"/>
</dbReference>
<organism evidence="4 5">
    <name type="scientific">Lihuaxuella thermophila</name>
    <dbReference type="NCBI Taxonomy" id="1173111"/>
    <lineage>
        <taxon>Bacteria</taxon>
        <taxon>Bacillati</taxon>
        <taxon>Bacillota</taxon>
        <taxon>Bacilli</taxon>
        <taxon>Bacillales</taxon>
        <taxon>Thermoactinomycetaceae</taxon>
        <taxon>Lihuaxuella</taxon>
    </lineage>
</organism>
<protein>
    <submittedName>
        <fullName evidence="4">Phosphinothricin acetyltransferase</fullName>
    </submittedName>
</protein>
<keyword evidence="1 4" id="KW-0808">Transferase</keyword>
<evidence type="ECO:0000313" key="5">
    <source>
        <dbReference type="Proteomes" id="UP000199695"/>
    </source>
</evidence>
<dbReference type="SUPFAM" id="SSF55729">
    <property type="entry name" value="Acyl-CoA N-acyltransferases (Nat)"/>
    <property type="match status" value="1"/>
</dbReference>
<feature type="domain" description="N-acetyltransferase" evidence="3">
    <location>
        <begin position="2"/>
        <end position="164"/>
    </location>
</feature>
<keyword evidence="2" id="KW-0012">Acyltransferase</keyword>
<dbReference type="PROSITE" id="PS51186">
    <property type="entry name" value="GNAT"/>
    <property type="match status" value="1"/>
</dbReference>
<dbReference type="OrthoDB" id="9798006at2"/>
<dbReference type="CDD" id="cd04301">
    <property type="entry name" value="NAT_SF"/>
    <property type="match status" value="1"/>
</dbReference>
<evidence type="ECO:0000256" key="1">
    <source>
        <dbReference type="ARBA" id="ARBA00022679"/>
    </source>
</evidence>